<evidence type="ECO:0000313" key="1">
    <source>
        <dbReference type="EMBL" id="OCB86239.1"/>
    </source>
</evidence>
<dbReference type="OrthoDB" id="2751409at2759"/>
<dbReference type="Proteomes" id="UP000757232">
    <property type="component" value="Unassembled WGS sequence"/>
</dbReference>
<dbReference type="EMBL" id="LNZH02000204">
    <property type="protein sequence ID" value="OCB86239.1"/>
    <property type="molecule type" value="Genomic_DNA"/>
</dbReference>
<name>A0A9Q5NAC0_SANBA</name>
<keyword evidence="2" id="KW-1185">Reference proteome</keyword>
<evidence type="ECO:0000313" key="2">
    <source>
        <dbReference type="Proteomes" id="UP000757232"/>
    </source>
</evidence>
<protein>
    <submittedName>
        <fullName evidence="1">Uncharacterized protein</fullName>
    </submittedName>
</protein>
<proteinExistence type="predicted"/>
<dbReference type="AlphaFoldDB" id="A0A9Q5NAC0"/>
<organism evidence="1 2">
    <name type="scientific">Sanghuangporus baumii</name>
    <name type="common">Phellinus baumii</name>
    <dbReference type="NCBI Taxonomy" id="108892"/>
    <lineage>
        <taxon>Eukaryota</taxon>
        <taxon>Fungi</taxon>
        <taxon>Dikarya</taxon>
        <taxon>Basidiomycota</taxon>
        <taxon>Agaricomycotina</taxon>
        <taxon>Agaricomycetes</taxon>
        <taxon>Hymenochaetales</taxon>
        <taxon>Hymenochaetaceae</taxon>
        <taxon>Sanghuangporus</taxon>
    </lineage>
</organism>
<accession>A0A9Q5NAC0</accession>
<gene>
    <name evidence="1" type="ORF">A7U60_g6830</name>
</gene>
<sequence length="529" mass="60033">MIQLSGTGKLFDISGDFFFRAIESIDETRVTTTTVEWFRLPSRRQPKLVSTPERLTFDVALVDFAMDAHRDLVIGIEVTNFRTGRLYTVSCNLYAKSISTNKVHPASARSILFYRFVSPITEFEPLVEICGNHVGILLTREAHVTHRDAFDMFLLVDWTTGVFKATMSSHANGETWQTFCFVTPDSVVIPSTYDSLLNIFHFDNTADSLKHDVSLLLPEPVVCNGLRHINLRGQPFATASTLASHPTGDIPSFTPDAEEAVIILSLDYQFLSPGRTRTTERAYNIQQVVAIPRRLLARYASLAREGNLELMALIERAHCREHTTVIFEVKATGGGSEALCEHERMHMNNRGHHRNKRFPHVHAGQWVHQTRWGVDSVTPSMGMYVYGSRYIAMSSRAVLPDAPASSIALYDFNLRNERRGYADDLEEENIRPYPKPDEPFNEDEDWDYDELTGNKRWPVCPSKIVTHPTTVFIPEVFKEPFTTALPYRVTETEMVLPWDSAILDGERIIGLDFEDFNDGTIREIDVIVV</sequence>
<comment type="caution">
    <text evidence="1">The sequence shown here is derived from an EMBL/GenBank/DDBJ whole genome shotgun (WGS) entry which is preliminary data.</text>
</comment>
<reference evidence="1" key="1">
    <citation type="submission" date="2016-06" db="EMBL/GenBank/DDBJ databases">
        <title>Draft Genome sequence of the fungus Inonotus baumii.</title>
        <authorList>
            <person name="Zhu H."/>
            <person name="Lin W."/>
        </authorList>
    </citation>
    <scope>NUCLEOTIDE SEQUENCE</scope>
    <source>
        <strain evidence="1">821</strain>
    </source>
</reference>